<comment type="caution">
    <text evidence="3">The sequence shown here is derived from an EMBL/GenBank/DDBJ whole genome shotgun (WGS) entry which is preliminary data.</text>
</comment>
<protein>
    <submittedName>
        <fullName evidence="3">Uncharacterized protein</fullName>
    </submittedName>
</protein>
<feature type="compositionally biased region" description="Low complexity" evidence="1">
    <location>
        <begin position="63"/>
        <end position="80"/>
    </location>
</feature>
<evidence type="ECO:0000313" key="4">
    <source>
        <dbReference type="Proteomes" id="UP000805614"/>
    </source>
</evidence>
<dbReference type="EMBL" id="JABVEC010000001">
    <property type="protein sequence ID" value="MBC6463952.1"/>
    <property type="molecule type" value="Genomic_DNA"/>
</dbReference>
<reference evidence="3 4" key="1">
    <citation type="submission" date="2020-06" db="EMBL/GenBank/DDBJ databases">
        <title>Actinomadura xiongansis sp. nov., isolated from soil of Baiyangdian.</title>
        <authorList>
            <person name="Zhang X."/>
        </authorList>
    </citation>
    <scope>NUCLEOTIDE SEQUENCE [LARGE SCALE GENOMIC DNA]</scope>
    <source>
        <strain evidence="3 4">HBUM206468</strain>
    </source>
</reference>
<keyword evidence="4" id="KW-1185">Reference proteome</keyword>
<organism evidence="3 4">
    <name type="scientific">Actinomadura alba</name>
    <dbReference type="NCBI Taxonomy" id="406431"/>
    <lineage>
        <taxon>Bacteria</taxon>
        <taxon>Bacillati</taxon>
        <taxon>Actinomycetota</taxon>
        <taxon>Actinomycetes</taxon>
        <taxon>Streptosporangiales</taxon>
        <taxon>Thermomonosporaceae</taxon>
        <taxon>Actinomadura</taxon>
    </lineage>
</organism>
<keyword evidence="2" id="KW-0732">Signal</keyword>
<evidence type="ECO:0000256" key="1">
    <source>
        <dbReference type="SAM" id="MobiDB-lite"/>
    </source>
</evidence>
<feature type="compositionally biased region" description="Polar residues" evidence="1">
    <location>
        <begin position="53"/>
        <end position="62"/>
    </location>
</feature>
<feature type="compositionally biased region" description="Low complexity" evidence="1">
    <location>
        <begin position="89"/>
        <end position="110"/>
    </location>
</feature>
<name>A0ABR7LGI9_9ACTN</name>
<feature type="signal peptide" evidence="2">
    <location>
        <begin position="1"/>
        <end position="38"/>
    </location>
</feature>
<evidence type="ECO:0000313" key="3">
    <source>
        <dbReference type="EMBL" id="MBC6463952.1"/>
    </source>
</evidence>
<dbReference type="RefSeq" id="WP_187240879.1">
    <property type="nucleotide sequence ID" value="NZ_BAAAOK010000015.1"/>
</dbReference>
<gene>
    <name evidence="3" type="ORF">HKK74_00340</name>
</gene>
<evidence type="ECO:0000256" key="2">
    <source>
        <dbReference type="SAM" id="SignalP"/>
    </source>
</evidence>
<sequence length="163" mass="15882">MNECGAGRPAGCGEPGTASRVLLLLLGLLGFVLSPAVAAPTAAAAGHAPGVAQQTVSLKKSPSQGAPRASRGGRGSASTERSGHHTHHTAATALLQSAQPAQPAQPTQSPYEHGAVPAVLASGTGLSAPASGLVRAGAGRADPVPGAHVGTPRGRAPPFSTDF</sequence>
<feature type="chain" id="PRO_5046107956" evidence="2">
    <location>
        <begin position="39"/>
        <end position="163"/>
    </location>
</feature>
<dbReference type="Proteomes" id="UP000805614">
    <property type="component" value="Unassembled WGS sequence"/>
</dbReference>
<accession>A0ABR7LGI9</accession>
<feature type="region of interest" description="Disordered" evidence="1">
    <location>
        <begin position="53"/>
        <end position="163"/>
    </location>
</feature>
<proteinExistence type="predicted"/>